<evidence type="ECO:0000259" key="1">
    <source>
        <dbReference type="PROSITE" id="PS51071"/>
    </source>
</evidence>
<gene>
    <name evidence="2" type="ORF">P7D85_03445</name>
</gene>
<dbReference type="InterPro" id="IPR000281">
    <property type="entry name" value="HTH_RpiR"/>
</dbReference>
<dbReference type="SUPFAM" id="SSF46689">
    <property type="entry name" value="Homeodomain-like"/>
    <property type="match status" value="1"/>
</dbReference>
<dbReference type="InterPro" id="IPR046348">
    <property type="entry name" value="SIS_dom_sf"/>
</dbReference>
<evidence type="ECO:0000313" key="3">
    <source>
        <dbReference type="Proteomes" id="UP001252875"/>
    </source>
</evidence>
<sequence length="265" mass="30607">MELGNPVRSILLRYINNQKKQDNNYFIAQIVLDNFDEIPQLTIYQLSEKCFVSTAAISRFIRLLGFATYTEFKSACEAEIGITHDYDKKYTATNPAPESSFIAEFTENLHRNLTYCQEHLSESELKEVAERIHTASDVLVFGLEFASFMSQHFQSRMAMMDKRVHNGFTVDDQLAAIERIQPNSLALIFSMEGGFFYFNEKVIAALKKKDVHIIVFTFKSSPMIERSADQVILCGERNENTEGRLSVLYIMELLLFYYMRTIYLA</sequence>
<dbReference type="InterPro" id="IPR047640">
    <property type="entry name" value="RpiR-like"/>
</dbReference>
<reference evidence="2 3" key="1">
    <citation type="submission" date="2023-03" db="EMBL/GenBank/DDBJ databases">
        <authorList>
            <person name="Shen W."/>
            <person name="Cai J."/>
        </authorList>
    </citation>
    <scope>NUCLEOTIDE SEQUENCE [LARGE SCALE GENOMIC DNA]</scope>
    <source>
        <strain evidence="2 3">D6-4</strain>
    </source>
</reference>
<dbReference type="SUPFAM" id="SSF53697">
    <property type="entry name" value="SIS domain"/>
    <property type="match status" value="1"/>
</dbReference>
<dbReference type="PROSITE" id="PS51071">
    <property type="entry name" value="HTH_RPIR"/>
    <property type="match status" value="1"/>
</dbReference>
<feature type="domain" description="HTH rpiR-type" evidence="1">
    <location>
        <begin position="7"/>
        <end position="83"/>
    </location>
</feature>
<protein>
    <submittedName>
        <fullName evidence="2">MurR/RpiR family transcriptional regulator</fullName>
    </submittedName>
</protein>
<name>A0ABU3EVB7_9ENTE</name>
<dbReference type="InterPro" id="IPR009057">
    <property type="entry name" value="Homeodomain-like_sf"/>
</dbReference>
<proteinExistence type="predicted"/>
<dbReference type="PANTHER" id="PTHR30514:SF10">
    <property type="entry name" value="MURR_RPIR FAMILY TRANSCRIPTIONAL REGULATOR"/>
    <property type="match status" value="1"/>
</dbReference>
<dbReference type="Gene3D" id="1.10.10.10">
    <property type="entry name" value="Winged helix-like DNA-binding domain superfamily/Winged helix DNA-binding domain"/>
    <property type="match status" value="1"/>
</dbReference>
<dbReference type="Proteomes" id="UP001252875">
    <property type="component" value="Unassembled WGS sequence"/>
</dbReference>
<keyword evidence="3" id="KW-1185">Reference proteome</keyword>
<dbReference type="Gene3D" id="3.40.50.10490">
    <property type="entry name" value="Glucose-6-phosphate isomerase like protein, domain 1"/>
    <property type="match status" value="1"/>
</dbReference>
<evidence type="ECO:0000313" key="2">
    <source>
        <dbReference type="EMBL" id="MDT2598812.1"/>
    </source>
</evidence>
<dbReference type="EMBL" id="JARPYI010000001">
    <property type="protein sequence ID" value="MDT2598812.1"/>
    <property type="molecule type" value="Genomic_DNA"/>
</dbReference>
<dbReference type="RefSeq" id="WP_311820981.1">
    <property type="nucleotide sequence ID" value="NZ_JARPYF010000001.1"/>
</dbReference>
<comment type="caution">
    <text evidence="2">The sequence shown here is derived from an EMBL/GenBank/DDBJ whole genome shotgun (WGS) entry which is preliminary data.</text>
</comment>
<dbReference type="InterPro" id="IPR036388">
    <property type="entry name" value="WH-like_DNA-bd_sf"/>
</dbReference>
<dbReference type="Pfam" id="PF01418">
    <property type="entry name" value="HTH_6"/>
    <property type="match status" value="1"/>
</dbReference>
<organism evidence="2 3">
    <name type="scientific">Enterococcus hulanensis</name>
    <dbReference type="NCBI Taxonomy" id="2559929"/>
    <lineage>
        <taxon>Bacteria</taxon>
        <taxon>Bacillati</taxon>
        <taxon>Bacillota</taxon>
        <taxon>Bacilli</taxon>
        <taxon>Lactobacillales</taxon>
        <taxon>Enterococcaceae</taxon>
        <taxon>Enterococcus</taxon>
    </lineage>
</organism>
<dbReference type="PANTHER" id="PTHR30514">
    <property type="entry name" value="GLUCOKINASE"/>
    <property type="match status" value="1"/>
</dbReference>
<accession>A0ABU3EVB7</accession>